<dbReference type="GO" id="GO:0003677">
    <property type="term" value="F:DNA binding"/>
    <property type="evidence" value="ECO:0007669"/>
    <property type="project" value="UniProtKB-KW"/>
</dbReference>
<evidence type="ECO:0000256" key="4">
    <source>
        <dbReference type="ARBA" id="ARBA00023015"/>
    </source>
</evidence>
<feature type="region of interest" description="Disordered" evidence="8">
    <location>
        <begin position="1"/>
        <end position="59"/>
    </location>
</feature>
<name>A0A8T2TTZ4_CERRI</name>
<comment type="caution">
    <text evidence="10">The sequence shown here is derived from an EMBL/GenBank/DDBJ whole genome shotgun (WGS) entry which is preliminary data.</text>
</comment>
<keyword evidence="6" id="KW-0804">Transcription</keyword>
<dbReference type="PANTHER" id="PTHR31992">
    <property type="entry name" value="DOF ZINC FINGER PROTEIN DOF1.4-RELATED"/>
    <property type="match status" value="1"/>
</dbReference>
<dbReference type="Proteomes" id="UP000825935">
    <property type="component" value="Chromosome 11"/>
</dbReference>
<evidence type="ECO:0000256" key="5">
    <source>
        <dbReference type="ARBA" id="ARBA00023125"/>
    </source>
</evidence>
<organism evidence="10 11">
    <name type="scientific">Ceratopteris richardii</name>
    <name type="common">Triangle waterfern</name>
    <dbReference type="NCBI Taxonomy" id="49495"/>
    <lineage>
        <taxon>Eukaryota</taxon>
        <taxon>Viridiplantae</taxon>
        <taxon>Streptophyta</taxon>
        <taxon>Embryophyta</taxon>
        <taxon>Tracheophyta</taxon>
        <taxon>Polypodiopsida</taxon>
        <taxon>Polypodiidae</taxon>
        <taxon>Polypodiales</taxon>
        <taxon>Pteridineae</taxon>
        <taxon>Pteridaceae</taxon>
        <taxon>Parkerioideae</taxon>
        <taxon>Ceratopteris</taxon>
    </lineage>
</organism>
<evidence type="ECO:0000256" key="1">
    <source>
        <dbReference type="ARBA" id="ARBA00022723"/>
    </source>
</evidence>
<keyword evidence="1" id="KW-0479">Metal-binding</keyword>
<keyword evidence="4" id="KW-0805">Transcription regulation</keyword>
<dbReference type="EMBL" id="CM035416">
    <property type="protein sequence ID" value="KAH7425173.1"/>
    <property type="molecule type" value="Genomic_DNA"/>
</dbReference>
<feature type="compositionally biased region" description="Polar residues" evidence="8">
    <location>
        <begin position="1"/>
        <end position="13"/>
    </location>
</feature>
<gene>
    <name evidence="10" type="ORF">KP509_11G043000</name>
</gene>
<dbReference type="PROSITE" id="PS01361">
    <property type="entry name" value="ZF_DOF_1"/>
    <property type="match status" value="1"/>
</dbReference>
<dbReference type="OrthoDB" id="1927254at2759"/>
<dbReference type="AlphaFoldDB" id="A0A8T2TTZ4"/>
<evidence type="ECO:0000256" key="7">
    <source>
        <dbReference type="ARBA" id="ARBA00023242"/>
    </source>
</evidence>
<evidence type="ECO:0000313" key="11">
    <source>
        <dbReference type="Proteomes" id="UP000825935"/>
    </source>
</evidence>
<evidence type="ECO:0000259" key="9">
    <source>
        <dbReference type="PROSITE" id="PS50884"/>
    </source>
</evidence>
<feature type="domain" description="Dof-type" evidence="9">
    <location>
        <begin position="60"/>
        <end position="114"/>
    </location>
</feature>
<keyword evidence="5" id="KW-0238">DNA-binding</keyword>
<dbReference type="Pfam" id="PF02701">
    <property type="entry name" value="Zn_ribbon_Dof"/>
    <property type="match status" value="1"/>
</dbReference>
<evidence type="ECO:0000256" key="3">
    <source>
        <dbReference type="ARBA" id="ARBA00022833"/>
    </source>
</evidence>
<keyword evidence="3" id="KW-0862">Zinc</keyword>
<keyword evidence="2" id="KW-0863">Zinc-finger</keyword>
<sequence length="449" mass="48101">MCRVDNTTRSAGNSICRKMEQSDKILGSSPSNGDRPSKSVNRPQAAAMASTQNMSPPPALKCPRCDSTNTKFCYYNNYSQAQPRHFCKSCRRYWTQGGTLRNVPVGGGCRKNKRVRHRSLISPIGSALIDGPTPFSDSTNGVLGRLNTLSGLGHCGGGSGAHQYLSGETGSQVLNIAFARFQESIRRHESGDSPLSDAMSLPPLAHKPCGLTNCSGGGACGIGQTSLHLDSVAAGQMGHPFDNGIRFEQLHGEGSFCNYGFDMTSNPLAYAVHNSKLHNHQIGCTSATATLASIEDELSNFSNLQYTVDNISGDAPPHADQKGYEDLSSAATSGTFHRLMTSSAPLHLLGQRDPMQLSHGDDSLHVNKTDLSRKYVAEDREREKAAIGMSGVDGLSLMMPVDNWQQPASSAMEMLYEPHQSMMWGSGSGRWQDMHPMGSSTAAAAGSVL</sequence>
<evidence type="ECO:0000256" key="6">
    <source>
        <dbReference type="ARBA" id="ARBA00023163"/>
    </source>
</evidence>
<dbReference type="PANTHER" id="PTHR31992:SF141">
    <property type="entry name" value="DOF ZINC FINGER PROTEIN DOF1.4"/>
    <property type="match status" value="1"/>
</dbReference>
<evidence type="ECO:0000256" key="8">
    <source>
        <dbReference type="SAM" id="MobiDB-lite"/>
    </source>
</evidence>
<dbReference type="GO" id="GO:0003700">
    <property type="term" value="F:DNA-binding transcription factor activity"/>
    <property type="evidence" value="ECO:0007669"/>
    <property type="project" value="InterPro"/>
</dbReference>
<dbReference type="PROSITE" id="PS50884">
    <property type="entry name" value="ZF_DOF_2"/>
    <property type="match status" value="1"/>
</dbReference>
<dbReference type="GO" id="GO:0008270">
    <property type="term" value="F:zinc ion binding"/>
    <property type="evidence" value="ECO:0007669"/>
    <property type="project" value="UniProtKB-KW"/>
</dbReference>
<evidence type="ECO:0000313" key="10">
    <source>
        <dbReference type="EMBL" id="KAH7425173.1"/>
    </source>
</evidence>
<keyword evidence="7" id="KW-0539">Nucleus</keyword>
<dbReference type="InterPro" id="IPR045174">
    <property type="entry name" value="Dof"/>
</dbReference>
<feature type="compositionally biased region" description="Polar residues" evidence="8">
    <location>
        <begin position="28"/>
        <end position="42"/>
    </location>
</feature>
<keyword evidence="11" id="KW-1185">Reference proteome</keyword>
<evidence type="ECO:0000256" key="2">
    <source>
        <dbReference type="ARBA" id="ARBA00022771"/>
    </source>
</evidence>
<protein>
    <recommendedName>
        <fullName evidence="9">Dof-type domain-containing protein</fullName>
    </recommendedName>
</protein>
<dbReference type="InterPro" id="IPR003851">
    <property type="entry name" value="Znf_Dof"/>
</dbReference>
<proteinExistence type="predicted"/>
<reference evidence="10" key="1">
    <citation type="submission" date="2021-08" db="EMBL/GenBank/DDBJ databases">
        <title>WGS assembly of Ceratopteris richardii.</title>
        <authorList>
            <person name="Marchant D.B."/>
            <person name="Chen G."/>
            <person name="Jenkins J."/>
            <person name="Shu S."/>
            <person name="Leebens-Mack J."/>
            <person name="Grimwood J."/>
            <person name="Schmutz J."/>
            <person name="Soltis P."/>
            <person name="Soltis D."/>
            <person name="Chen Z.-H."/>
        </authorList>
    </citation>
    <scope>NUCLEOTIDE SEQUENCE</scope>
    <source>
        <strain evidence="10">Whitten #5841</strain>
        <tissue evidence="10">Leaf</tissue>
    </source>
</reference>
<accession>A0A8T2TTZ4</accession>